<dbReference type="InterPro" id="IPR047112">
    <property type="entry name" value="RecG/Mfd"/>
</dbReference>
<protein>
    <recommendedName>
        <fullName evidence="9">Transcription-repair-coupling factor</fullName>
        <shortName evidence="9">TRCF</shortName>
        <ecNumber evidence="9">3.6.4.-</ecNumber>
    </recommendedName>
</protein>
<feature type="domain" description="Helicase C-terminal" evidence="11">
    <location>
        <begin position="654"/>
        <end position="808"/>
    </location>
</feature>
<dbReference type="InterPro" id="IPR041471">
    <property type="entry name" value="UvrB_inter"/>
</dbReference>
<dbReference type="InterPro" id="IPR003711">
    <property type="entry name" value="CarD-like/TRCF_RID"/>
</dbReference>
<dbReference type="InterPro" id="IPR036101">
    <property type="entry name" value="CarD-like/TRCF_RID_sf"/>
</dbReference>
<dbReference type="GO" id="GO:0003678">
    <property type="term" value="F:DNA helicase activity"/>
    <property type="evidence" value="ECO:0007669"/>
    <property type="project" value="TreeGrafter"/>
</dbReference>
<dbReference type="HAMAP" id="MF_00969">
    <property type="entry name" value="TRCF"/>
    <property type="match status" value="1"/>
</dbReference>
<comment type="subcellular location">
    <subcellularLocation>
        <location evidence="9">Cytoplasm</location>
    </subcellularLocation>
</comment>
<dbReference type="PANTHER" id="PTHR47964">
    <property type="entry name" value="ATP-DEPENDENT DNA HELICASE HOMOLOG RECG, CHLOROPLASTIC"/>
    <property type="match status" value="1"/>
</dbReference>
<evidence type="ECO:0000313" key="13">
    <source>
        <dbReference type="Proteomes" id="UP000515913"/>
    </source>
</evidence>
<dbReference type="Gene3D" id="2.40.10.170">
    <property type="match status" value="1"/>
</dbReference>
<dbReference type="Gene3D" id="3.40.50.300">
    <property type="entry name" value="P-loop containing nucleotide triphosphate hydrolases"/>
    <property type="match status" value="2"/>
</dbReference>
<dbReference type="GO" id="GO:0000716">
    <property type="term" value="P:transcription-coupled nucleotide-excision repair, DNA damage recognition"/>
    <property type="evidence" value="ECO:0007669"/>
    <property type="project" value="UniProtKB-UniRule"/>
</dbReference>
<dbReference type="Pfam" id="PF17757">
    <property type="entry name" value="UvrB_inter"/>
    <property type="match status" value="1"/>
</dbReference>
<evidence type="ECO:0000259" key="10">
    <source>
        <dbReference type="PROSITE" id="PS51192"/>
    </source>
</evidence>
<keyword evidence="3 9" id="KW-0227">DNA damage</keyword>
<evidence type="ECO:0000256" key="2">
    <source>
        <dbReference type="ARBA" id="ARBA00022741"/>
    </source>
</evidence>
<dbReference type="SMART" id="SM00490">
    <property type="entry name" value="HELICc"/>
    <property type="match status" value="1"/>
</dbReference>
<evidence type="ECO:0000259" key="11">
    <source>
        <dbReference type="PROSITE" id="PS51194"/>
    </source>
</evidence>
<accession>A0A7G9GVJ7</accession>
<dbReference type="RefSeq" id="WP_187422750.1">
    <property type="nucleotide sequence ID" value="NZ_CP060637.1"/>
</dbReference>
<dbReference type="InterPro" id="IPR014001">
    <property type="entry name" value="Helicase_ATP-bd"/>
</dbReference>
<dbReference type="GO" id="GO:0006355">
    <property type="term" value="P:regulation of DNA-templated transcription"/>
    <property type="evidence" value="ECO:0007669"/>
    <property type="project" value="UniProtKB-UniRule"/>
</dbReference>
<dbReference type="InterPro" id="IPR011545">
    <property type="entry name" value="DEAD/DEAH_box_helicase_dom"/>
</dbReference>
<keyword evidence="2 9" id="KW-0547">Nucleotide-binding</keyword>
<dbReference type="EMBL" id="CP060637">
    <property type="protein sequence ID" value="QNM14829.1"/>
    <property type="molecule type" value="Genomic_DNA"/>
</dbReference>
<dbReference type="GO" id="GO:0005737">
    <property type="term" value="C:cytoplasm"/>
    <property type="evidence" value="ECO:0007669"/>
    <property type="project" value="UniProtKB-SubCell"/>
</dbReference>
<dbReference type="InterPro" id="IPR001650">
    <property type="entry name" value="Helicase_C-like"/>
</dbReference>
<sequence length="996" mass="116420">MVEYRGRIPFLLKDHKEKIVYLCSSNRNIEDYNAVLDDVYEGKVLRFESTGNEEEIEKLNYDFLKLVKSDEKYILLVSLESFLRDYFLEGEKLSFKLGQTIDVSSLENKLIDKKYERNYMVQERKQFSTRGDIIDIFPADGNLPVRMELSFGDEIERISIFDIETQRSIEKKQSFEMYMDNNNEKLVSFYDIVKKIKNVKIFIENPELLKYKLEELVLRDRDKESILRSRFNEIKNQGEEIELKQFSHQDIGRFSDYEYVKDISNESLKKILIMSDEAKRYQEIFKECKNIEFKRYPLYEGYEEENLLVLTDRELKGVRVRRETKDKISLRYKNVSEIREGDYIIHENYGVGLYLGIEVIDGHEYLKIKYADEDKLFVPVEGISRIEKYISHPGVTPELYNLGRRGFKRKKEKLYEEMLVFAKEIIEIQAKRESGNGYKFTLDTIWQEEFEEGFPYNETLSQKQAIEDVKKDMESSKVMDRVICGDVGYGKTEVAMRAAFKAATDGKQVAIMVPTTILAQQHYNRFCERMKNYPITIELLSRLKTPAELKKAINAIEQGSTDIVIGTHRLLSKDVKFKDLGLVIIDEEQKFGVKAKEQLKKYRANVDMLTLTATPIPRTLNLSLLGIRDLSVIDTPPEGRKPVETLFIPTENNEIKNIIMKEIAREGQVFYIYNFVNGIKYKVQELEKLLPEYIKIDYVHGKMEPKEIRDKIRAFENGDTDILVATTIIENGIDIENANTMIIDGVDKLGLSQIYQLRGRIGRGHKQGYCYLLIKEIQGKKAKERAESLKNLEEEGGGGLQLSLEDMRIRGAGEILGERQHGALETFGYNLYMKMLQEEIEKLKGDFVSQDTFEDIEIIVDYEAYIPDEYIEKNQKIRVYRELVEISDLAQLEGYKEELKDIYGKMPKEALGLFEYIALKFRARKLGIKSAITLEDKSSQIKFDREKVDVDIVFTMLTAGKIKYLNREELIIYNGEIKEFIDLYEEYGRRKNNERV</sequence>
<reference evidence="12 13" key="1">
    <citation type="submission" date="2020-08" db="EMBL/GenBank/DDBJ databases">
        <authorList>
            <person name="Liu C."/>
            <person name="Sun Q."/>
        </authorList>
    </citation>
    <scope>NUCLEOTIDE SEQUENCE [LARGE SCALE GENOMIC DNA]</scope>
    <source>
        <strain evidence="12 13">NSJ-57</strain>
    </source>
</reference>
<evidence type="ECO:0000256" key="9">
    <source>
        <dbReference type="HAMAP-Rule" id="MF_00969"/>
    </source>
</evidence>
<comment type="similarity">
    <text evidence="9">In the N-terminal section; belongs to the UvrB family.</text>
</comment>
<keyword evidence="6 9" id="KW-0067">ATP-binding</keyword>
<evidence type="ECO:0000313" key="12">
    <source>
        <dbReference type="EMBL" id="QNM14829.1"/>
    </source>
</evidence>
<feature type="domain" description="Helicase ATP-binding" evidence="10">
    <location>
        <begin position="472"/>
        <end position="633"/>
    </location>
</feature>
<evidence type="ECO:0000256" key="6">
    <source>
        <dbReference type="ARBA" id="ARBA00022840"/>
    </source>
</evidence>
<keyword evidence="4 9" id="KW-0378">Hydrolase</keyword>
<dbReference type="SUPFAM" id="SSF141259">
    <property type="entry name" value="CarD-like"/>
    <property type="match status" value="1"/>
</dbReference>
<name>A0A7G9GVJ7_9FUSO</name>
<dbReference type="PROSITE" id="PS51192">
    <property type="entry name" value="HELICASE_ATP_BIND_1"/>
    <property type="match status" value="1"/>
</dbReference>
<dbReference type="Pfam" id="PF02559">
    <property type="entry name" value="CarD_TRCF_RID"/>
    <property type="match status" value="1"/>
</dbReference>
<dbReference type="SMART" id="SM00487">
    <property type="entry name" value="DEXDc"/>
    <property type="match status" value="1"/>
</dbReference>
<evidence type="ECO:0000256" key="7">
    <source>
        <dbReference type="ARBA" id="ARBA00023125"/>
    </source>
</evidence>
<dbReference type="InterPro" id="IPR027417">
    <property type="entry name" value="P-loop_NTPase"/>
</dbReference>
<dbReference type="Proteomes" id="UP000515913">
    <property type="component" value="Chromosome"/>
</dbReference>
<dbReference type="AlphaFoldDB" id="A0A7G9GVJ7"/>
<evidence type="ECO:0000256" key="4">
    <source>
        <dbReference type="ARBA" id="ARBA00022801"/>
    </source>
</evidence>
<dbReference type="PANTHER" id="PTHR47964:SF1">
    <property type="entry name" value="ATP-DEPENDENT DNA HELICASE HOMOLOG RECG, CHLOROPLASTIC"/>
    <property type="match status" value="1"/>
</dbReference>
<dbReference type="Pfam" id="PF00271">
    <property type="entry name" value="Helicase_C"/>
    <property type="match status" value="1"/>
</dbReference>
<dbReference type="EC" id="3.6.4.-" evidence="9"/>
<dbReference type="InterPro" id="IPR004576">
    <property type="entry name" value="Mfd"/>
</dbReference>
<dbReference type="SMART" id="SM00982">
    <property type="entry name" value="TRCF"/>
    <property type="match status" value="1"/>
</dbReference>
<evidence type="ECO:0000256" key="1">
    <source>
        <dbReference type="ARBA" id="ARBA00022490"/>
    </source>
</evidence>
<dbReference type="SMART" id="SM01058">
    <property type="entry name" value="CarD_TRCF"/>
    <property type="match status" value="1"/>
</dbReference>
<dbReference type="GO" id="GO:0005524">
    <property type="term" value="F:ATP binding"/>
    <property type="evidence" value="ECO:0007669"/>
    <property type="project" value="UniProtKB-UniRule"/>
</dbReference>
<dbReference type="Pfam" id="PF03461">
    <property type="entry name" value="TRCF"/>
    <property type="match status" value="1"/>
</dbReference>
<dbReference type="PROSITE" id="PS51194">
    <property type="entry name" value="HELICASE_CTER"/>
    <property type="match status" value="1"/>
</dbReference>
<evidence type="ECO:0000256" key="3">
    <source>
        <dbReference type="ARBA" id="ARBA00022763"/>
    </source>
</evidence>
<dbReference type="Gene3D" id="3.40.50.11180">
    <property type="match status" value="1"/>
</dbReference>
<dbReference type="GO" id="GO:0003684">
    <property type="term" value="F:damaged DNA binding"/>
    <property type="evidence" value="ECO:0007669"/>
    <property type="project" value="InterPro"/>
</dbReference>
<keyword evidence="7 9" id="KW-0238">DNA-binding</keyword>
<proteinExistence type="inferred from homology"/>
<evidence type="ECO:0000256" key="8">
    <source>
        <dbReference type="ARBA" id="ARBA00023204"/>
    </source>
</evidence>
<comment type="function">
    <text evidence="9">Couples transcription and DNA repair by recognizing RNA polymerase (RNAP) stalled at DNA lesions. Mediates ATP-dependent release of RNAP and its truncated transcript from the DNA, and recruitment of nucleotide excision repair machinery to the damaged site.</text>
</comment>
<dbReference type="GO" id="GO:0016787">
    <property type="term" value="F:hydrolase activity"/>
    <property type="evidence" value="ECO:0007669"/>
    <property type="project" value="UniProtKB-KW"/>
</dbReference>
<gene>
    <name evidence="9" type="primary">mfd</name>
    <name evidence="12" type="ORF">H9Q81_07660</name>
</gene>
<dbReference type="InterPro" id="IPR037235">
    <property type="entry name" value="TRCF-like_C_D7"/>
</dbReference>
<dbReference type="CDD" id="cd17991">
    <property type="entry name" value="DEXHc_TRCF"/>
    <property type="match status" value="1"/>
</dbReference>
<dbReference type="Pfam" id="PF00270">
    <property type="entry name" value="DEAD"/>
    <property type="match status" value="1"/>
</dbReference>
<evidence type="ECO:0000256" key="5">
    <source>
        <dbReference type="ARBA" id="ARBA00022806"/>
    </source>
</evidence>
<keyword evidence="8 9" id="KW-0234">DNA repair</keyword>
<dbReference type="KEGG" id="fho:H9Q81_07660"/>
<dbReference type="SUPFAM" id="SSF143517">
    <property type="entry name" value="TRCF domain-like"/>
    <property type="match status" value="1"/>
</dbReference>
<dbReference type="InterPro" id="IPR005118">
    <property type="entry name" value="TRCF_C"/>
</dbReference>
<comment type="similarity">
    <text evidence="9">In the C-terminal section; belongs to the helicase family. RecG subfamily.</text>
</comment>
<dbReference type="SUPFAM" id="SSF52540">
    <property type="entry name" value="P-loop containing nucleoside triphosphate hydrolases"/>
    <property type="match status" value="3"/>
</dbReference>
<keyword evidence="5 12" id="KW-0347">Helicase</keyword>
<dbReference type="Gene3D" id="3.30.2060.10">
    <property type="entry name" value="Penicillin-binding protein 1b domain"/>
    <property type="match status" value="1"/>
</dbReference>
<keyword evidence="1 9" id="KW-0963">Cytoplasm</keyword>
<organism evidence="12 13">
    <name type="scientific">Fusobacterium hominis</name>
    <dbReference type="NCBI Taxonomy" id="2764326"/>
    <lineage>
        <taxon>Bacteria</taxon>
        <taxon>Fusobacteriati</taxon>
        <taxon>Fusobacteriota</taxon>
        <taxon>Fusobacteriia</taxon>
        <taxon>Fusobacteriales</taxon>
        <taxon>Fusobacteriaceae</taxon>
        <taxon>Fusobacterium</taxon>
    </lineage>
</organism>
<dbReference type="Gene3D" id="3.90.1150.50">
    <property type="entry name" value="Transcription-repair-coupling factor, D7 domain"/>
    <property type="match status" value="1"/>
</dbReference>
<keyword evidence="13" id="KW-1185">Reference proteome</keyword>